<gene>
    <name evidence="1" type="ORF">PFLCHA0_c22150</name>
</gene>
<sequence length="55" mass="6114">MPRTGCQEPEQGRCQLWKNRCKGPWQSGCCTRLQVSGSPAPETLHVRLHGALARP</sequence>
<protein>
    <submittedName>
        <fullName evidence="1">Uncharacterized protein</fullName>
    </submittedName>
</protein>
<proteinExistence type="predicted"/>
<evidence type="ECO:0000313" key="1">
    <source>
        <dbReference type="EMBL" id="AGL83986.1"/>
    </source>
</evidence>
<dbReference type="Proteomes" id="UP000013940">
    <property type="component" value="Chromosome"/>
</dbReference>
<dbReference type="KEGG" id="pprc:PFLCHA0_c22150"/>
<name>A0A2C9EK02_PSEPH</name>
<accession>A0A2C9EK02</accession>
<dbReference type="EMBL" id="CP003190">
    <property type="protein sequence ID" value="AGL83986.1"/>
    <property type="molecule type" value="Genomic_DNA"/>
</dbReference>
<evidence type="ECO:0000313" key="2">
    <source>
        <dbReference type="Proteomes" id="UP000013940"/>
    </source>
</evidence>
<organism evidence="1 2">
    <name type="scientific">Pseudomonas protegens (strain DSM 19095 / LMG 27888 / CFBP 6595 / CHA0)</name>
    <dbReference type="NCBI Taxonomy" id="1124983"/>
    <lineage>
        <taxon>Bacteria</taxon>
        <taxon>Pseudomonadati</taxon>
        <taxon>Pseudomonadota</taxon>
        <taxon>Gammaproteobacteria</taxon>
        <taxon>Pseudomonadales</taxon>
        <taxon>Pseudomonadaceae</taxon>
        <taxon>Pseudomonas</taxon>
    </lineage>
</organism>
<dbReference type="HOGENOM" id="CLU_3028992_0_0_6"/>
<dbReference type="AlphaFoldDB" id="A0A2C9EK02"/>
<reference evidence="2" key="1">
    <citation type="journal article" date="2014" name="Genome Announc.">
        <title>Full-genome sequence of the plant growth-promoting bacterium Pseudomonas protegens CHA0.</title>
        <authorList>
            <person name="Jousset A."/>
            <person name="Schuldes J."/>
            <person name="Keel C."/>
            <person name="Maurhofer M."/>
            <person name="Daniel R."/>
            <person name="Scheu S."/>
            <person name="Thuermer A."/>
        </authorList>
    </citation>
    <scope>NUCLEOTIDE SEQUENCE [LARGE SCALE GENOMIC DNA]</scope>
    <source>
        <strain evidence="2">DSM 19095 / LMG 27888 / CFBP 6595 / CHA0</strain>
    </source>
</reference>